<gene>
    <name evidence="2" type="ORF">BaRGS_00034018</name>
</gene>
<sequence length="77" mass="8485">MDIIPVRLPNFEQLNDPLDVESLNGEQNREAGVEDGLQNNMGGQRVPVQHGDVSDEENESDSGVHSSGRMSSEDYSR</sequence>
<proteinExistence type="predicted"/>
<dbReference type="AlphaFoldDB" id="A0ABD0JIF7"/>
<evidence type="ECO:0000313" key="2">
    <source>
        <dbReference type="EMBL" id="KAK7474725.1"/>
    </source>
</evidence>
<name>A0ABD0JIF7_9CAEN</name>
<comment type="caution">
    <text evidence="2">The sequence shown here is derived from an EMBL/GenBank/DDBJ whole genome shotgun (WGS) entry which is preliminary data.</text>
</comment>
<reference evidence="2 3" key="1">
    <citation type="journal article" date="2023" name="Sci. Data">
        <title>Genome assembly of the Korean intertidal mud-creeper Batillaria attramentaria.</title>
        <authorList>
            <person name="Patra A.K."/>
            <person name="Ho P.T."/>
            <person name="Jun S."/>
            <person name="Lee S.J."/>
            <person name="Kim Y."/>
            <person name="Won Y.J."/>
        </authorList>
    </citation>
    <scope>NUCLEOTIDE SEQUENCE [LARGE SCALE GENOMIC DNA]</scope>
    <source>
        <strain evidence="2">Wonlab-2016</strain>
    </source>
</reference>
<organism evidence="2 3">
    <name type="scientific">Batillaria attramentaria</name>
    <dbReference type="NCBI Taxonomy" id="370345"/>
    <lineage>
        <taxon>Eukaryota</taxon>
        <taxon>Metazoa</taxon>
        <taxon>Spiralia</taxon>
        <taxon>Lophotrochozoa</taxon>
        <taxon>Mollusca</taxon>
        <taxon>Gastropoda</taxon>
        <taxon>Caenogastropoda</taxon>
        <taxon>Sorbeoconcha</taxon>
        <taxon>Cerithioidea</taxon>
        <taxon>Batillariidae</taxon>
        <taxon>Batillaria</taxon>
    </lineage>
</organism>
<dbReference type="EMBL" id="JACVVK020000427">
    <property type="protein sequence ID" value="KAK7474725.1"/>
    <property type="molecule type" value="Genomic_DNA"/>
</dbReference>
<protein>
    <submittedName>
        <fullName evidence="2">Uncharacterized protein</fullName>
    </submittedName>
</protein>
<dbReference type="Proteomes" id="UP001519460">
    <property type="component" value="Unassembled WGS sequence"/>
</dbReference>
<accession>A0ABD0JIF7</accession>
<keyword evidence="3" id="KW-1185">Reference proteome</keyword>
<feature type="region of interest" description="Disordered" evidence="1">
    <location>
        <begin position="17"/>
        <end position="77"/>
    </location>
</feature>
<evidence type="ECO:0000313" key="3">
    <source>
        <dbReference type="Proteomes" id="UP001519460"/>
    </source>
</evidence>
<evidence type="ECO:0000256" key="1">
    <source>
        <dbReference type="SAM" id="MobiDB-lite"/>
    </source>
</evidence>
<feature type="compositionally biased region" description="Polar residues" evidence="1">
    <location>
        <begin position="61"/>
        <end position="70"/>
    </location>
</feature>